<dbReference type="EMBL" id="JH651379">
    <property type="protein sequence ID" value="EIJ40386.1"/>
    <property type="molecule type" value="Genomic_DNA"/>
</dbReference>
<dbReference type="STRING" id="926559.JoomaDRAFT_3444"/>
<organism evidence="3 4">
    <name type="scientific">Galbibacter orientalis DSM 19592</name>
    <dbReference type="NCBI Taxonomy" id="926559"/>
    <lineage>
        <taxon>Bacteria</taxon>
        <taxon>Pseudomonadati</taxon>
        <taxon>Bacteroidota</taxon>
        <taxon>Flavobacteriia</taxon>
        <taxon>Flavobacteriales</taxon>
        <taxon>Flavobacteriaceae</taxon>
        <taxon>Galbibacter</taxon>
    </lineage>
</organism>
<feature type="signal peptide" evidence="2">
    <location>
        <begin position="1"/>
        <end position="20"/>
    </location>
</feature>
<feature type="compositionally biased region" description="Basic and acidic residues" evidence="1">
    <location>
        <begin position="432"/>
        <end position="450"/>
    </location>
</feature>
<dbReference type="HOGENOM" id="CLU_024123_0_0_10"/>
<evidence type="ECO:0000256" key="1">
    <source>
        <dbReference type="SAM" id="MobiDB-lite"/>
    </source>
</evidence>
<proteinExistence type="predicted"/>
<dbReference type="Pfam" id="PF11751">
    <property type="entry name" value="PorP_SprF"/>
    <property type="match status" value="1"/>
</dbReference>
<evidence type="ECO:0000313" key="3">
    <source>
        <dbReference type="EMBL" id="EIJ40386.1"/>
    </source>
</evidence>
<dbReference type="Proteomes" id="UP000004690">
    <property type="component" value="Unassembled WGS sequence"/>
</dbReference>
<dbReference type="eggNOG" id="COG3064">
    <property type="taxonomic scope" value="Bacteria"/>
</dbReference>
<feature type="chain" id="PRO_5003668645" evidence="2">
    <location>
        <begin position="21"/>
        <end position="678"/>
    </location>
</feature>
<keyword evidence="2" id="KW-0732">Signal</keyword>
<dbReference type="NCBIfam" id="TIGR03519">
    <property type="entry name" value="T9SS_PorP_fam"/>
    <property type="match status" value="1"/>
</dbReference>
<name>I3C9U3_9FLAO</name>
<dbReference type="RefSeq" id="WP_008614640.1">
    <property type="nucleotide sequence ID" value="NZ_JH651379.1"/>
</dbReference>
<reference evidence="3 4" key="1">
    <citation type="submission" date="2012-02" db="EMBL/GenBank/DDBJ databases">
        <title>Improved High-Quality Draft genome of Joostella marina DSM 19592.</title>
        <authorList>
            <consortium name="US DOE Joint Genome Institute (JGI-PGF)"/>
            <person name="Lucas S."/>
            <person name="Copeland A."/>
            <person name="Lapidus A."/>
            <person name="Bruce D."/>
            <person name="Goodwin L."/>
            <person name="Pitluck S."/>
            <person name="Peters L."/>
            <person name="Chertkov O."/>
            <person name="Ovchinnikova G."/>
            <person name="Kyrpides N."/>
            <person name="Mavromatis K."/>
            <person name="Detter J.C."/>
            <person name="Han C."/>
            <person name="Land M."/>
            <person name="Hauser L."/>
            <person name="Markowitz V."/>
            <person name="Cheng J.-F."/>
            <person name="Hugenholtz P."/>
            <person name="Woyke T."/>
            <person name="Wu D."/>
            <person name="Tindall B."/>
            <person name="Brambilla E."/>
            <person name="Klenk H.-P."/>
            <person name="Eisen J.A."/>
        </authorList>
    </citation>
    <scope>NUCLEOTIDE SEQUENCE [LARGE SCALE GENOMIC DNA]</scope>
    <source>
        <strain evidence="3 4">DSM 19592</strain>
    </source>
</reference>
<sequence length="678" mass="75518">MIKRYLLTIGLLLASYVLFSQVENTSAIVDWRQHNLTKYNKFLVNPTYSFVRNDTKAVSFWSRIQWTGIENSPQTYLLSYSGKVSENSGAGLGLYQQNLGLLVDSGLILNYAYGVKFTDNITLSVGMNTTLFRRGLNKGAISSTEPDPVVLENQDDFLMLVMPGINLSVNSFDIGIYAENIFDYNFNDSNTITDFSDKIFSGQLGYTKTFDDAVGFMEDAKWRNLVYGKTQPNDDFQFGFNSTIDLPYTGWFQAGYNTTFGISGGIGVKIGDGISIGVVYETGTSKTNNSFGGTYEAIASIELGPRKMRKNPAPSGGKAVTSKNINEEDYISSEEIKRRREEDANRIINDSVEEKVTETAKPSTDATSKYALYGGEATVKSASGKSAKEKSTTSSVDKIENTGVKSAEKTEEAVGISASDKTLPKQENSNAKTEKPSAEIVVADKKSSEKIEKEVSTEKATVTGYAVYGGNQKDDLSGENSVEVARKQTEVTENETVKVYEADAEDYAKAAQEEFNSKINSKEEESKLAQTSEINNEISENVAVKQQTEAEKIEAEYQEFLRRSDSVANTIDTKSIDSTAITSEVFGKDVSYKTINSAPGIEKGFYLVVNVFSQEHYFNDFIEKLKTNGFEPKFFLNPENNYYYVYLYKANRYLTIKSLQRNNINGTYFEDKWVLWVK</sequence>
<evidence type="ECO:0000256" key="2">
    <source>
        <dbReference type="SAM" id="SignalP"/>
    </source>
</evidence>
<dbReference type="OrthoDB" id="1393025at2"/>
<dbReference type="InterPro" id="IPR019861">
    <property type="entry name" value="PorP/SprF_Bacteroidetes"/>
</dbReference>
<protein>
    <submittedName>
        <fullName evidence="3">Bacteroidetes-specific putative membrane protein</fullName>
    </submittedName>
</protein>
<feature type="region of interest" description="Disordered" evidence="1">
    <location>
        <begin position="306"/>
        <end position="326"/>
    </location>
</feature>
<feature type="region of interest" description="Disordered" evidence="1">
    <location>
        <begin position="379"/>
        <end position="450"/>
    </location>
</feature>
<accession>I3C9U3</accession>
<gene>
    <name evidence="3" type="ORF">JoomaDRAFT_3444</name>
</gene>
<keyword evidence="4" id="KW-1185">Reference proteome</keyword>
<evidence type="ECO:0000313" key="4">
    <source>
        <dbReference type="Proteomes" id="UP000004690"/>
    </source>
</evidence>
<dbReference type="AlphaFoldDB" id="I3C9U3"/>